<keyword evidence="6" id="KW-0539">Nucleus</keyword>
<evidence type="ECO:0000256" key="3">
    <source>
        <dbReference type="ARBA" id="ARBA00022741"/>
    </source>
</evidence>
<organism evidence="11 12">
    <name type="scientific">Trichoplax adhaerens</name>
    <name type="common">Trichoplax reptans</name>
    <dbReference type="NCBI Taxonomy" id="10228"/>
    <lineage>
        <taxon>Eukaryota</taxon>
        <taxon>Metazoa</taxon>
        <taxon>Placozoa</taxon>
        <taxon>Uniplacotomia</taxon>
        <taxon>Trichoplacea</taxon>
        <taxon>Trichoplacidae</taxon>
        <taxon>Trichoplax</taxon>
    </lineage>
</organism>
<dbReference type="GO" id="GO:0005524">
    <property type="term" value="F:ATP binding"/>
    <property type="evidence" value="ECO:0007669"/>
    <property type="project" value="UniProtKB-KW"/>
</dbReference>
<evidence type="ECO:0000256" key="1">
    <source>
        <dbReference type="ARBA" id="ARBA00004123"/>
    </source>
</evidence>
<dbReference type="Gene3D" id="3.40.50.300">
    <property type="entry name" value="P-loop containing nucleotide triphosphate hydrolases"/>
    <property type="match status" value="1"/>
</dbReference>
<keyword evidence="12" id="KW-1185">Reference proteome</keyword>
<keyword evidence="2" id="KW-0235">DNA replication</keyword>
<dbReference type="SUPFAM" id="SSF52540">
    <property type="entry name" value="P-loop containing nucleoside triphosphate hydrolases"/>
    <property type="match status" value="1"/>
</dbReference>
<accession>B3RMJ4</accession>
<dbReference type="eggNOG" id="KOG1969">
    <property type="taxonomic scope" value="Eukaryota"/>
</dbReference>
<dbReference type="RefSeq" id="XP_002109692.1">
    <property type="nucleotide sequence ID" value="XM_002109656.1"/>
</dbReference>
<feature type="region of interest" description="Disordered" evidence="9">
    <location>
        <begin position="1"/>
        <end position="90"/>
    </location>
</feature>
<dbReference type="OMA" id="VNVMVSY"/>
<protein>
    <recommendedName>
        <fullName evidence="10">AAA+ ATPase domain-containing protein</fullName>
    </recommendedName>
</protein>
<dbReference type="FunCoup" id="B3RMJ4">
    <property type="interactions" value="1221"/>
</dbReference>
<dbReference type="FunFam" id="3.40.50.300:FF:001083">
    <property type="entry name" value="Chromosome transmission fidelity factor 18"/>
    <property type="match status" value="1"/>
</dbReference>
<dbReference type="SMART" id="SM00382">
    <property type="entry name" value="AAA"/>
    <property type="match status" value="1"/>
</dbReference>
<dbReference type="HOGENOM" id="CLU_004894_4_0_1"/>
<evidence type="ECO:0000256" key="9">
    <source>
        <dbReference type="SAM" id="MobiDB-lite"/>
    </source>
</evidence>
<evidence type="ECO:0000256" key="8">
    <source>
        <dbReference type="ARBA" id="ARBA00043975"/>
    </source>
</evidence>
<keyword evidence="5" id="KW-0238">DNA-binding</keyword>
<dbReference type="CDD" id="cd00009">
    <property type="entry name" value="AAA"/>
    <property type="match status" value="1"/>
</dbReference>
<dbReference type="InterPro" id="IPR003959">
    <property type="entry name" value="ATPase_AAA_core"/>
</dbReference>
<feature type="compositionally biased region" description="Acidic residues" evidence="9">
    <location>
        <begin position="1"/>
        <end position="10"/>
    </location>
</feature>
<dbReference type="GO" id="GO:0005634">
    <property type="term" value="C:nucleus"/>
    <property type="evidence" value="ECO:0000318"/>
    <property type="project" value="GO_Central"/>
</dbReference>
<feature type="compositionally biased region" description="Basic and acidic residues" evidence="9">
    <location>
        <begin position="21"/>
        <end position="36"/>
    </location>
</feature>
<evidence type="ECO:0000256" key="2">
    <source>
        <dbReference type="ARBA" id="ARBA00022705"/>
    </source>
</evidence>
<dbReference type="InterPro" id="IPR003593">
    <property type="entry name" value="AAA+_ATPase"/>
</dbReference>
<evidence type="ECO:0000313" key="11">
    <source>
        <dbReference type="EMBL" id="EDV27858.1"/>
    </source>
</evidence>
<dbReference type="GeneID" id="6750907"/>
<dbReference type="GO" id="GO:0003677">
    <property type="term" value="F:DNA binding"/>
    <property type="evidence" value="ECO:0000318"/>
    <property type="project" value="GO_Central"/>
</dbReference>
<dbReference type="AlphaFoldDB" id="B3RMJ4"/>
<dbReference type="InParanoid" id="B3RMJ4"/>
<comment type="subcellular location">
    <subcellularLocation>
        <location evidence="1">Nucleus</location>
    </subcellularLocation>
</comment>
<keyword evidence="7" id="KW-0131">Cell cycle</keyword>
<dbReference type="Pfam" id="PF00004">
    <property type="entry name" value="AAA"/>
    <property type="match status" value="1"/>
</dbReference>
<feature type="compositionally biased region" description="Low complexity" evidence="9">
    <location>
        <begin position="60"/>
        <end position="69"/>
    </location>
</feature>
<dbReference type="PANTHER" id="PTHR46765">
    <property type="entry name" value="P-LOOP CONTAINING NUCLEOSIDE TRIPHOSPHATE HYDROLASES SUPERFAMILY PROTEIN"/>
    <property type="match status" value="1"/>
</dbReference>
<keyword evidence="4" id="KW-0067">ATP-binding</keyword>
<dbReference type="InterPro" id="IPR047854">
    <property type="entry name" value="RFC_lid"/>
</dbReference>
<reference evidence="11 12" key="1">
    <citation type="journal article" date="2008" name="Nature">
        <title>The Trichoplax genome and the nature of placozoans.</title>
        <authorList>
            <person name="Srivastava M."/>
            <person name="Begovic E."/>
            <person name="Chapman J."/>
            <person name="Putnam N.H."/>
            <person name="Hellsten U."/>
            <person name="Kawashima T."/>
            <person name="Kuo A."/>
            <person name="Mitros T."/>
            <person name="Salamov A."/>
            <person name="Carpenter M.L."/>
            <person name="Signorovitch A.Y."/>
            <person name="Moreno M.A."/>
            <person name="Kamm K."/>
            <person name="Grimwood J."/>
            <person name="Schmutz J."/>
            <person name="Shapiro H."/>
            <person name="Grigoriev I.V."/>
            <person name="Buss L.W."/>
            <person name="Schierwater B."/>
            <person name="Dellaporta S.L."/>
            <person name="Rokhsar D.S."/>
        </authorList>
    </citation>
    <scope>NUCLEOTIDE SEQUENCE [LARGE SCALE GENOMIC DNA]</scope>
    <source>
        <strain evidence="11 12">Grell-BS-1999</strain>
    </source>
</reference>
<dbReference type="KEGG" id="tad:TRIADDRAFT_53969"/>
<dbReference type="InterPro" id="IPR027417">
    <property type="entry name" value="P-loop_NTPase"/>
</dbReference>
<keyword evidence="3" id="KW-0547">Nucleotide-binding</keyword>
<feature type="compositionally biased region" description="Polar residues" evidence="9">
    <location>
        <begin position="78"/>
        <end position="87"/>
    </location>
</feature>
<comment type="similarity">
    <text evidence="8">Belongs to the activator 1 small subunits family. CTF18 subfamily.</text>
</comment>
<dbReference type="InterPro" id="IPR053016">
    <property type="entry name" value="CTF18-RFC_complex"/>
</dbReference>
<evidence type="ECO:0000256" key="5">
    <source>
        <dbReference type="ARBA" id="ARBA00023125"/>
    </source>
</evidence>
<evidence type="ECO:0000256" key="6">
    <source>
        <dbReference type="ARBA" id="ARBA00023242"/>
    </source>
</evidence>
<dbReference type="PhylomeDB" id="B3RMJ4"/>
<dbReference type="Proteomes" id="UP000009022">
    <property type="component" value="Unassembled WGS sequence"/>
</dbReference>
<dbReference type="GO" id="GO:0016887">
    <property type="term" value="F:ATP hydrolysis activity"/>
    <property type="evidence" value="ECO:0007669"/>
    <property type="project" value="InterPro"/>
</dbReference>
<dbReference type="STRING" id="10228.B3RMJ4"/>
<dbReference type="PANTHER" id="PTHR46765:SF1">
    <property type="entry name" value="P-LOOP CONTAINING NUCLEOSIDE TRIPHOSPHATE HYDROLASES SUPERFAMILY PROTEIN"/>
    <property type="match status" value="1"/>
</dbReference>
<evidence type="ECO:0000259" key="10">
    <source>
        <dbReference type="SMART" id="SM00382"/>
    </source>
</evidence>
<evidence type="ECO:0000256" key="7">
    <source>
        <dbReference type="ARBA" id="ARBA00023306"/>
    </source>
</evidence>
<proteinExistence type="inferred from homology"/>
<evidence type="ECO:0000313" key="12">
    <source>
        <dbReference type="Proteomes" id="UP000009022"/>
    </source>
</evidence>
<dbReference type="EMBL" id="DS985242">
    <property type="protein sequence ID" value="EDV27858.1"/>
    <property type="molecule type" value="Genomic_DNA"/>
</dbReference>
<dbReference type="CDD" id="cd18140">
    <property type="entry name" value="HLD_clamp_RFC"/>
    <property type="match status" value="1"/>
</dbReference>
<dbReference type="CTD" id="6750907"/>
<feature type="domain" description="AAA+ ATPase" evidence="10">
    <location>
        <begin position="286"/>
        <end position="434"/>
    </location>
</feature>
<name>B3RMJ4_TRIAD</name>
<dbReference type="OrthoDB" id="2195431at2759"/>
<gene>
    <name evidence="11" type="ORF">TRIADDRAFT_53969</name>
</gene>
<dbReference type="GO" id="GO:0006260">
    <property type="term" value="P:DNA replication"/>
    <property type="evidence" value="ECO:0007669"/>
    <property type="project" value="UniProtKB-KW"/>
</dbReference>
<feature type="region of interest" description="Disordered" evidence="9">
    <location>
        <begin position="186"/>
        <end position="218"/>
    </location>
</feature>
<sequence>MSISLEDEIDQFYQQQNEEDFEKRFEDEFEVMKEVEANQDENEPKSKRKLSYDQPLVDESSSNQQSSFSLPESKKSKNSTTTDNVEATDTHHCHSPLASEIDQNIPNVVSIPLIGSEWLPVTGSDGRRVYVRFKKSDTDNFGSPLLASRNHSKGQLISPSGQLQLLSTPFSILRDQVEEMRLKKLLNTTNTEAEPSKMEIEEGDANDTDGNVSHQDEKQKSKAMVSLWVDKYSPHHYRELLSDHSTNRSLLSWLKLWDKTVFGKDFNIPDETLANQLAVDTQNRPLKKVALLCGPPGLGKTTLAHVIARHAGYNVLEMNASDDRSVEIFRQRIESATQMHSISGDEKGLPNCLLIDEIDGAPTASVEVLIKFIRNTENAKVKKKSKGHQNILSRPIICICNDQYVPSLRQLRQHALVITFPPTSTNRLAGRLQDICRKEKLLTDLFALSALCSKAENDIRSCINTLQFLQRQSNRFSTDMVHTIRIGQKDQKGSLFDLWKNIFRQKKDRSFSAPVFNDQIEKEADHLSYYPNHTPRMSSTAKRFYNILNLTMKAGEYDKLMQGLFENYLNIKFKDRYLTLFSQKIRRINYLVLNVMGEVSPTIRRNLFVSEVVMYLLPSLLEILSPAGLANNAQLHSQADKEQLLRVVNAMISYNLSYQQIRNSDGQYNYLFEPPIDEVIHYPGQTQQKQLSYNIKQIIAQQVEHGKLKWHANEINELDKQQPLSKELKRDIVNTKRMPPKESKIAEILSGGGDQPFARNQDSFLDAVSESDNKNLPEELKASFWYRFNEGFTNAVRRNIKMKHLL</sequence>
<evidence type="ECO:0000256" key="4">
    <source>
        <dbReference type="ARBA" id="ARBA00022840"/>
    </source>
</evidence>
<dbReference type="Gene3D" id="1.10.8.60">
    <property type="match status" value="1"/>
</dbReference>